<feature type="transmembrane region" description="Helical" evidence="1">
    <location>
        <begin position="70"/>
        <end position="89"/>
    </location>
</feature>
<reference evidence="2 3" key="1">
    <citation type="submission" date="2016-10" db="EMBL/GenBank/DDBJ databases">
        <authorList>
            <person name="de Groot N.N."/>
        </authorList>
    </citation>
    <scope>NUCLEOTIDE SEQUENCE [LARGE SCALE GENOMIC DNA]</scope>
    <source>
        <strain evidence="2 3">CGMCC 1.8712</strain>
    </source>
</reference>
<evidence type="ECO:0000313" key="2">
    <source>
        <dbReference type="EMBL" id="SEA18068.1"/>
    </source>
</evidence>
<keyword evidence="1" id="KW-0812">Transmembrane</keyword>
<gene>
    <name evidence="2" type="ORF">SAMN04488065_2118</name>
</gene>
<dbReference type="Proteomes" id="UP000236755">
    <property type="component" value="Unassembled WGS sequence"/>
</dbReference>
<sequence>MAQATDPYAPLWCTRLANATGADRLARALGRPALAPYLFVSALLVLDGVVLSTVTTLYIDRAHPLLTDPFWYAAPVGLWFAVWSIRSLARGHDRLVSTYDFDQQFAAPDVTAESVYDLRTTRLKHVVFGLLLVAHAATYLLLGEWTAVVRMDGTVVGFLKFGFIIPFGYFPVIAEFAGLVLATLVVLPRYVVTKEYRLQFDDPLDTGGLEPVGDLIKRATYIYAVGLLFAIAFEYGSAASSTFDPTASPSTTFHTAEFVVVWAVGVVLVLYATFTLHAYMQRKKLAKIRELDAEIREFGDDDRGFPETDPADPEYPRLEYEYLRLQKVKDTSTFPFTPATEERVVVSAVVPLALELLINVLV</sequence>
<dbReference type="EMBL" id="FNQT01000003">
    <property type="protein sequence ID" value="SEA18068.1"/>
    <property type="molecule type" value="Genomic_DNA"/>
</dbReference>
<feature type="transmembrane region" description="Helical" evidence="1">
    <location>
        <begin position="220"/>
        <end position="238"/>
    </location>
</feature>
<proteinExistence type="predicted"/>
<feature type="transmembrane region" description="Helical" evidence="1">
    <location>
        <begin position="163"/>
        <end position="187"/>
    </location>
</feature>
<protein>
    <submittedName>
        <fullName evidence="2">Uncharacterized protein</fullName>
    </submittedName>
</protein>
<accession>A0A1H3Z3L5</accession>
<dbReference type="AlphaFoldDB" id="A0A1H3Z3L5"/>
<dbReference type="STRING" id="555874.SAMN04488065_2118"/>
<name>A0A1H3Z3L5_9EURY</name>
<keyword evidence="1" id="KW-1133">Transmembrane helix</keyword>
<evidence type="ECO:0000313" key="3">
    <source>
        <dbReference type="Proteomes" id="UP000236755"/>
    </source>
</evidence>
<evidence type="ECO:0000256" key="1">
    <source>
        <dbReference type="SAM" id="Phobius"/>
    </source>
</evidence>
<dbReference type="RefSeq" id="WP_092634723.1">
    <property type="nucleotide sequence ID" value="NZ_FNQT01000003.1"/>
</dbReference>
<organism evidence="2 3">
    <name type="scientific">Haloplanus vescus</name>
    <dbReference type="NCBI Taxonomy" id="555874"/>
    <lineage>
        <taxon>Archaea</taxon>
        <taxon>Methanobacteriati</taxon>
        <taxon>Methanobacteriota</taxon>
        <taxon>Stenosarchaea group</taxon>
        <taxon>Halobacteria</taxon>
        <taxon>Halobacteriales</taxon>
        <taxon>Haloferacaceae</taxon>
        <taxon>Haloplanus</taxon>
    </lineage>
</organism>
<feature type="transmembrane region" description="Helical" evidence="1">
    <location>
        <begin position="34"/>
        <end position="58"/>
    </location>
</feature>
<feature type="transmembrane region" description="Helical" evidence="1">
    <location>
        <begin position="258"/>
        <end position="279"/>
    </location>
</feature>
<dbReference type="OrthoDB" id="242654at2157"/>
<feature type="transmembrane region" description="Helical" evidence="1">
    <location>
        <begin position="126"/>
        <end position="143"/>
    </location>
</feature>
<keyword evidence="1" id="KW-0472">Membrane</keyword>
<keyword evidence="3" id="KW-1185">Reference proteome</keyword>